<feature type="signal peptide" evidence="2">
    <location>
        <begin position="1"/>
        <end position="24"/>
    </location>
</feature>
<dbReference type="Pfam" id="PF20149">
    <property type="entry name" value="DUF6532"/>
    <property type="match status" value="1"/>
</dbReference>
<dbReference type="OrthoDB" id="2996367at2759"/>
<feature type="region of interest" description="Disordered" evidence="1">
    <location>
        <begin position="97"/>
        <end position="118"/>
    </location>
</feature>
<dbReference type="AlphaFoldDB" id="A0A166EQV1"/>
<evidence type="ECO:0000256" key="2">
    <source>
        <dbReference type="SAM" id="SignalP"/>
    </source>
</evidence>
<feature type="compositionally biased region" description="Pro residues" evidence="1">
    <location>
        <begin position="39"/>
        <end position="49"/>
    </location>
</feature>
<keyword evidence="5" id="KW-1185">Reference proteome</keyword>
<feature type="compositionally biased region" description="Polar residues" evidence="1">
    <location>
        <begin position="338"/>
        <end position="363"/>
    </location>
</feature>
<feature type="region of interest" description="Disordered" evidence="1">
    <location>
        <begin position="23"/>
        <end position="60"/>
    </location>
</feature>
<feature type="compositionally biased region" description="Low complexity" evidence="1">
    <location>
        <begin position="142"/>
        <end position="199"/>
    </location>
</feature>
<gene>
    <name evidence="4" type="ORF">FIBSPDRAFT_958355</name>
</gene>
<evidence type="ECO:0000313" key="5">
    <source>
        <dbReference type="Proteomes" id="UP000076532"/>
    </source>
</evidence>
<feature type="compositionally biased region" description="Low complexity" evidence="1">
    <location>
        <begin position="50"/>
        <end position="60"/>
    </location>
</feature>
<dbReference type="Proteomes" id="UP000076532">
    <property type="component" value="Unassembled WGS sequence"/>
</dbReference>
<evidence type="ECO:0000259" key="3">
    <source>
        <dbReference type="Pfam" id="PF20149"/>
    </source>
</evidence>
<accession>A0A166EQV1</accession>
<feature type="compositionally biased region" description="Polar residues" evidence="1">
    <location>
        <begin position="206"/>
        <end position="234"/>
    </location>
</feature>
<keyword evidence="2" id="KW-0732">Signal</keyword>
<feature type="chain" id="PRO_5007872858" description="DUF6532 domain-containing protein" evidence="2">
    <location>
        <begin position="25"/>
        <end position="689"/>
    </location>
</feature>
<protein>
    <recommendedName>
        <fullName evidence="3">DUF6532 domain-containing protein</fullName>
    </recommendedName>
</protein>
<feature type="domain" description="DUF6532" evidence="3">
    <location>
        <begin position="412"/>
        <end position="602"/>
    </location>
</feature>
<feature type="region of interest" description="Disordered" evidence="1">
    <location>
        <begin position="280"/>
        <end position="367"/>
    </location>
</feature>
<feature type="region of interest" description="Disordered" evidence="1">
    <location>
        <begin position="130"/>
        <end position="234"/>
    </location>
</feature>
<feature type="compositionally biased region" description="Polar residues" evidence="1">
    <location>
        <begin position="280"/>
        <end position="300"/>
    </location>
</feature>
<organism evidence="4 5">
    <name type="scientific">Athelia psychrophila</name>
    <dbReference type="NCBI Taxonomy" id="1759441"/>
    <lineage>
        <taxon>Eukaryota</taxon>
        <taxon>Fungi</taxon>
        <taxon>Dikarya</taxon>
        <taxon>Basidiomycota</taxon>
        <taxon>Agaricomycotina</taxon>
        <taxon>Agaricomycetes</taxon>
        <taxon>Agaricomycetidae</taxon>
        <taxon>Atheliales</taxon>
        <taxon>Atheliaceae</taxon>
        <taxon>Athelia</taxon>
    </lineage>
</organism>
<name>A0A166EQV1_9AGAM</name>
<proteinExistence type="predicted"/>
<sequence length="689" mass="76622">MSSKPFRSLALLLAFLTQSKDIHTDNAGAGSSQRELRPRLPPVAAPVPAPTGVAPKRTKSNKVAVAAAPKVKKPNPTPTAVAALRAQLAVTSDFVPQHLQPRPPYQPSDDEPLSSTEPLQSHYDQLFGVSCQPPQQHFMPIQSQSHSQQQDSQPQPQQSWTQTQTQMQPQQDWTQPQPQPQQSWTMGQPTQSQQHSQPHMGWIELSPSQQPEYQPQHLPQQSTQPDWYNLPSTALDRSTLDQPQHQLASLSQWHKGPGTYTLNDPITSIEYTAPHSLSYSQPTAAASRTNDNLHTLSGPAQSVLGAHRNNRPQRLPTPYALMNRSSSPSLVSHIRSAMSDSSSITGSSVPSQQRDYASETTPDSPLPLRRAISAHGIERQIHPSTRRSGVRSKSLPLSLEDKANRDQAGIILISRLCVHDCWPKDNAQRKRDVEECLLQANTIASRENKATTLSVKPMLTRILAVTSAWRGCCCKVAAFNCMSEWEITPTAHQKKTLKMNAEDILTFTQVRVAKLLHEDAFCDDGKNVDGHQALYNHPAFHNFVVQYFYGHNGIAVKYPEGFTTIFPIAALAFARSIVRIVLEEQKTGLHVTHRLDAQRQTRYFSDLDIAKKLTNPAIDKYHHSIIDEICVDIARRGRAMLATNPTFDVDFITDAIEGTSHIWFDIPAPDVEQDAMGEDDAEGETDHES</sequence>
<dbReference type="InterPro" id="IPR045341">
    <property type="entry name" value="DUF6532"/>
</dbReference>
<reference evidence="4 5" key="1">
    <citation type="journal article" date="2016" name="Mol. Biol. Evol.">
        <title>Comparative Genomics of Early-Diverging Mushroom-Forming Fungi Provides Insights into the Origins of Lignocellulose Decay Capabilities.</title>
        <authorList>
            <person name="Nagy L.G."/>
            <person name="Riley R."/>
            <person name="Tritt A."/>
            <person name="Adam C."/>
            <person name="Daum C."/>
            <person name="Floudas D."/>
            <person name="Sun H."/>
            <person name="Yadav J.S."/>
            <person name="Pangilinan J."/>
            <person name="Larsson K.H."/>
            <person name="Matsuura K."/>
            <person name="Barry K."/>
            <person name="Labutti K."/>
            <person name="Kuo R."/>
            <person name="Ohm R.A."/>
            <person name="Bhattacharya S.S."/>
            <person name="Shirouzu T."/>
            <person name="Yoshinaga Y."/>
            <person name="Martin F.M."/>
            <person name="Grigoriev I.V."/>
            <person name="Hibbett D.S."/>
        </authorList>
    </citation>
    <scope>NUCLEOTIDE SEQUENCE [LARGE SCALE GENOMIC DNA]</scope>
    <source>
        <strain evidence="4 5">CBS 109695</strain>
    </source>
</reference>
<evidence type="ECO:0000256" key="1">
    <source>
        <dbReference type="SAM" id="MobiDB-lite"/>
    </source>
</evidence>
<evidence type="ECO:0000313" key="4">
    <source>
        <dbReference type="EMBL" id="KZP16012.1"/>
    </source>
</evidence>
<dbReference type="EMBL" id="KV417598">
    <property type="protein sequence ID" value="KZP16012.1"/>
    <property type="molecule type" value="Genomic_DNA"/>
</dbReference>